<dbReference type="GO" id="GO:0050660">
    <property type="term" value="F:flavin adenine dinucleotide binding"/>
    <property type="evidence" value="ECO:0007669"/>
    <property type="project" value="InterPro"/>
</dbReference>
<feature type="domain" description="Acyl-CoA dehydrogenase/oxidase C-terminal" evidence="11">
    <location>
        <begin position="236"/>
        <end position="384"/>
    </location>
</feature>
<comment type="catalytic activity">
    <reaction evidence="6">
        <text>3-sulfinopropanoyl-CoA + H2O = propanoyl-CoA + sulfite + H(+)</text>
        <dbReference type="Rhea" id="RHEA:41624"/>
        <dbReference type="ChEBI" id="CHEBI:15377"/>
        <dbReference type="ChEBI" id="CHEBI:15378"/>
        <dbReference type="ChEBI" id="CHEBI:17359"/>
        <dbReference type="ChEBI" id="CHEBI:57392"/>
        <dbReference type="ChEBI" id="CHEBI:78349"/>
        <dbReference type="EC" id="3.13.1.4"/>
    </reaction>
    <physiologicalReaction direction="left-to-right" evidence="6">
        <dbReference type="Rhea" id="RHEA:41625"/>
    </physiologicalReaction>
</comment>
<dbReference type="FunFam" id="2.40.110.10:FF:000002">
    <property type="entry name" value="Acyl-CoA dehydrogenase fadE12"/>
    <property type="match status" value="1"/>
</dbReference>
<dbReference type="GO" id="GO:0003995">
    <property type="term" value="F:acyl-CoA dehydrogenase activity"/>
    <property type="evidence" value="ECO:0007669"/>
    <property type="project" value="InterPro"/>
</dbReference>
<evidence type="ECO:0000256" key="7">
    <source>
        <dbReference type="ARBA" id="ARBA00066461"/>
    </source>
</evidence>
<evidence type="ECO:0000259" key="13">
    <source>
        <dbReference type="Pfam" id="PF02771"/>
    </source>
</evidence>
<dbReference type="FunFam" id="1.20.140.10:FF:000004">
    <property type="entry name" value="Acyl-CoA dehydrogenase FadE25"/>
    <property type="match status" value="1"/>
</dbReference>
<dbReference type="Pfam" id="PF02771">
    <property type="entry name" value="Acyl-CoA_dh_N"/>
    <property type="match status" value="1"/>
</dbReference>
<accession>A0A1M7GN90</accession>
<dbReference type="Gene3D" id="1.20.140.10">
    <property type="entry name" value="Butyryl-CoA Dehydrogenase, subunit A, domain 3"/>
    <property type="match status" value="1"/>
</dbReference>
<dbReference type="RefSeq" id="WP_073035851.1">
    <property type="nucleotide sequence ID" value="NZ_BMLR01000012.1"/>
</dbReference>
<name>A0A1M7GN90_9RHOB</name>
<evidence type="ECO:0000256" key="4">
    <source>
        <dbReference type="ARBA" id="ARBA00022827"/>
    </source>
</evidence>
<dbReference type="InterPro" id="IPR036250">
    <property type="entry name" value="AcylCo_DH-like_C"/>
</dbReference>
<dbReference type="PANTHER" id="PTHR43884:SF12">
    <property type="entry name" value="ISOVALERYL-COA DEHYDROGENASE, MITOCHONDRIAL-RELATED"/>
    <property type="match status" value="1"/>
</dbReference>
<dbReference type="PIRSF" id="PIRSF016578">
    <property type="entry name" value="HsaA"/>
    <property type="match status" value="1"/>
</dbReference>
<evidence type="ECO:0000313" key="14">
    <source>
        <dbReference type="EMBL" id="SHM17578.1"/>
    </source>
</evidence>
<dbReference type="Pfam" id="PF02770">
    <property type="entry name" value="Acyl-CoA_dh_M"/>
    <property type="match status" value="1"/>
</dbReference>
<evidence type="ECO:0000256" key="10">
    <source>
        <dbReference type="RuleBase" id="RU362125"/>
    </source>
</evidence>
<proteinExistence type="inferred from homology"/>
<dbReference type="InterPro" id="IPR009075">
    <property type="entry name" value="AcylCo_DH/oxidase_C"/>
</dbReference>
<comment type="similarity">
    <text evidence="2 10">Belongs to the acyl-CoA dehydrogenase family.</text>
</comment>
<evidence type="ECO:0000256" key="2">
    <source>
        <dbReference type="ARBA" id="ARBA00009347"/>
    </source>
</evidence>
<dbReference type="STRING" id="337701.SAMN05444398_11116"/>
<dbReference type="AlphaFoldDB" id="A0A1M7GN90"/>
<keyword evidence="5 10" id="KW-0560">Oxidoreductase</keyword>
<dbReference type="SUPFAM" id="SSF47203">
    <property type="entry name" value="Acyl-CoA dehydrogenase C-terminal domain-like"/>
    <property type="match status" value="1"/>
</dbReference>
<keyword evidence="4 10" id="KW-0274">FAD</keyword>
<evidence type="ECO:0000256" key="1">
    <source>
        <dbReference type="ARBA" id="ARBA00001974"/>
    </source>
</evidence>
<evidence type="ECO:0000256" key="3">
    <source>
        <dbReference type="ARBA" id="ARBA00022630"/>
    </source>
</evidence>
<dbReference type="EC" id="3.13.1.4" evidence="7"/>
<dbReference type="SUPFAM" id="SSF56645">
    <property type="entry name" value="Acyl-CoA dehydrogenase NM domain-like"/>
    <property type="match status" value="1"/>
</dbReference>
<evidence type="ECO:0000256" key="6">
    <source>
        <dbReference type="ARBA" id="ARBA00052938"/>
    </source>
</evidence>
<sequence length="388" mass="42814">MNMYERVLQSRKWDDDEQAILDQVQRMTDDVIAPNAEHIDATGEFPWKNVEAINSLGLNAVFVPEEYGGMPMRFRLYLEIVSIISEACASTGIIYATNYHGMKPLIEYGNDEQRARLLPCIAEGGLGALAITEPTAGSDATGMKTSFTPDGDDIVLKGNKIFISNGDVADRYLVFGKWSEIEDPKKAISALILEKGTEGFSVISKEKKMGHNGSSTCALAFDNVRVPRANLLCDPGDGLKILLGSLNRSRPSVAAHALGIARAAFKDMVAYGNERVQSGKKVLEFQGNQFTLADLAGELLMVEKWLDYVADLVDSGESDFGMEASLAKLRASDLAMKMTTECVQFHGGYGYCRDYRAERLMRDAKITQIWEGTNQVHRQLIGRSFIQK</sequence>
<dbReference type="EMBL" id="FRBR01000011">
    <property type="protein sequence ID" value="SHM17578.1"/>
    <property type="molecule type" value="Genomic_DNA"/>
</dbReference>
<dbReference type="Pfam" id="PF00441">
    <property type="entry name" value="Acyl-CoA_dh_1"/>
    <property type="match status" value="1"/>
</dbReference>
<evidence type="ECO:0000313" key="15">
    <source>
        <dbReference type="Proteomes" id="UP000183974"/>
    </source>
</evidence>
<dbReference type="Gene3D" id="1.10.540.10">
    <property type="entry name" value="Acyl-CoA dehydrogenase/oxidase, N-terminal domain"/>
    <property type="match status" value="1"/>
</dbReference>
<comment type="cofactor">
    <cofactor evidence="1 10">
        <name>FAD</name>
        <dbReference type="ChEBI" id="CHEBI:57692"/>
    </cofactor>
</comment>
<evidence type="ECO:0000256" key="5">
    <source>
        <dbReference type="ARBA" id="ARBA00023002"/>
    </source>
</evidence>
<dbReference type="InterPro" id="IPR013786">
    <property type="entry name" value="AcylCoA_DH/ox_N"/>
</dbReference>
<dbReference type="InterPro" id="IPR006089">
    <property type="entry name" value="Acyl-CoA_DH_CS"/>
</dbReference>
<dbReference type="InterPro" id="IPR037069">
    <property type="entry name" value="AcylCoA_DH/ox_N_sf"/>
</dbReference>
<dbReference type="Proteomes" id="UP000183974">
    <property type="component" value="Unassembled WGS sequence"/>
</dbReference>
<evidence type="ECO:0000256" key="9">
    <source>
        <dbReference type="ARBA" id="ARBA00075603"/>
    </source>
</evidence>
<reference evidence="14 15" key="1">
    <citation type="submission" date="2016-11" db="EMBL/GenBank/DDBJ databases">
        <authorList>
            <person name="Jaros S."/>
            <person name="Januszkiewicz K."/>
            <person name="Wedrychowicz H."/>
        </authorList>
    </citation>
    <scope>NUCLEOTIDE SEQUENCE [LARGE SCALE GENOMIC DNA]</scope>
    <source>
        <strain evidence="14 15">DSM 29589</strain>
    </source>
</reference>
<dbReference type="Gene3D" id="2.40.110.10">
    <property type="entry name" value="Butyryl-CoA Dehydrogenase, subunit A, domain 2"/>
    <property type="match status" value="1"/>
</dbReference>
<dbReference type="PANTHER" id="PTHR43884">
    <property type="entry name" value="ACYL-COA DEHYDROGENASE"/>
    <property type="match status" value="1"/>
</dbReference>
<dbReference type="PROSITE" id="PS00073">
    <property type="entry name" value="ACYL_COA_DH_2"/>
    <property type="match status" value="1"/>
</dbReference>
<evidence type="ECO:0000256" key="8">
    <source>
        <dbReference type="ARBA" id="ARBA00068311"/>
    </source>
</evidence>
<keyword evidence="15" id="KW-1185">Reference proteome</keyword>
<dbReference type="OrthoDB" id="9775090at2"/>
<dbReference type="InterPro" id="IPR009100">
    <property type="entry name" value="AcylCoA_DH/oxidase_NM_dom_sf"/>
</dbReference>
<protein>
    <recommendedName>
        <fullName evidence="8">3-sulfinopropanoyl-CoA desulfinase</fullName>
        <ecNumber evidence="7">3.13.1.4</ecNumber>
    </recommendedName>
    <alternativeName>
        <fullName evidence="9">3-sulfinopropionyl coenzyme A desulfinase</fullName>
    </alternativeName>
</protein>
<organism evidence="14 15">
    <name type="scientific">Roseovarius pacificus</name>
    <dbReference type="NCBI Taxonomy" id="337701"/>
    <lineage>
        <taxon>Bacteria</taxon>
        <taxon>Pseudomonadati</taxon>
        <taxon>Pseudomonadota</taxon>
        <taxon>Alphaproteobacteria</taxon>
        <taxon>Rhodobacterales</taxon>
        <taxon>Roseobacteraceae</taxon>
        <taxon>Roseovarius</taxon>
    </lineage>
</organism>
<keyword evidence="3 10" id="KW-0285">Flavoprotein</keyword>
<gene>
    <name evidence="14" type="ORF">SAMN05444398_11116</name>
</gene>
<dbReference type="InterPro" id="IPR046373">
    <property type="entry name" value="Acyl-CoA_Oxase/DH_mid-dom_sf"/>
</dbReference>
<feature type="domain" description="Acyl-CoA oxidase/dehydrogenase middle" evidence="12">
    <location>
        <begin position="128"/>
        <end position="224"/>
    </location>
</feature>
<dbReference type="PROSITE" id="PS00072">
    <property type="entry name" value="ACYL_COA_DH_1"/>
    <property type="match status" value="1"/>
</dbReference>
<evidence type="ECO:0000259" key="12">
    <source>
        <dbReference type="Pfam" id="PF02770"/>
    </source>
</evidence>
<dbReference type="InterPro" id="IPR006091">
    <property type="entry name" value="Acyl-CoA_Oxase/DH_mid-dom"/>
</dbReference>
<evidence type="ECO:0000259" key="11">
    <source>
        <dbReference type="Pfam" id="PF00441"/>
    </source>
</evidence>
<feature type="domain" description="Acyl-CoA dehydrogenase/oxidase N-terminal" evidence="13">
    <location>
        <begin position="15"/>
        <end position="124"/>
    </location>
</feature>